<dbReference type="KEGG" id="cip:FZC35_02475"/>
<sequence length="278" mass="33614">MHHMKVKIEPYNSNWIKQFEIEECKIKSSLGKNLISIHHIGSTAIPELSAKPIIDIIVEIDNLEFEHKDLECLNYEYRGGFNLPLRKCFTYRSSKLNINLHIFEKNNPEIELNLLFCDHLKNNDNNKEEYEKLKYKLIKNAKSHQKDNSMFKNYTLGKHDFIKEILKKTKFNRLRFVICAHFEELNAAKKYRNEYIRNDKYELTFHDEDHKHFILYEGIKIIGYSHIQLKFEKRAIMHIIVIDKNNCTQSNYDKNYIKEFLFLIDKWLKLQNYIRYDK</sequence>
<dbReference type="InterPro" id="IPR043519">
    <property type="entry name" value="NT_sf"/>
</dbReference>
<proteinExistence type="predicted"/>
<dbReference type="PANTHER" id="PTHR34822">
    <property type="entry name" value="GRPB DOMAIN PROTEIN (AFU_ORTHOLOGUE AFUA_1G01530)"/>
    <property type="match status" value="1"/>
</dbReference>
<dbReference type="Gene3D" id="3.30.460.10">
    <property type="entry name" value="Beta Polymerase, domain 2"/>
    <property type="match status" value="1"/>
</dbReference>
<dbReference type="OrthoDB" id="9799092at2"/>
<dbReference type="SUPFAM" id="SSF81301">
    <property type="entry name" value="Nucleotidyltransferase"/>
    <property type="match status" value="1"/>
</dbReference>
<protein>
    <submittedName>
        <fullName evidence="1">GrpB family protein</fullName>
    </submittedName>
</protein>
<accession>A0A5C0UEM3</accession>
<dbReference type="Proteomes" id="UP000325155">
    <property type="component" value="Chromosome"/>
</dbReference>
<reference evidence="1 2" key="1">
    <citation type="submission" date="2019-08" db="EMBL/GenBank/DDBJ databases">
        <title>Highly reduced genomes of protist endosymbionts show evolutionary convergence.</title>
        <authorList>
            <person name="George E."/>
            <person name="Husnik F."/>
            <person name="Tashyreva D."/>
            <person name="Prokopchuk G."/>
            <person name="Horak A."/>
            <person name="Kwong W.K."/>
            <person name="Lukes J."/>
            <person name="Keeling P.J."/>
        </authorList>
    </citation>
    <scope>NUCLEOTIDE SEQUENCE [LARGE SCALE GENOMIC DNA]</scope>
    <source>
        <strain evidence="1">1605</strain>
    </source>
</reference>
<dbReference type="InterPro" id="IPR007344">
    <property type="entry name" value="GrpB/CoaE"/>
</dbReference>
<gene>
    <name evidence="1" type="ORF">FZC35_02475</name>
</gene>
<dbReference type="AlphaFoldDB" id="A0A5C0UEM3"/>
<evidence type="ECO:0000313" key="2">
    <source>
        <dbReference type="Proteomes" id="UP000325155"/>
    </source>
</evidence>
<organism evidence="1 2">
    <name type="scientific">Candidatus Cytomitobacter indipagum</name>
    <dbReference type="NCBI Taxonomy" id="2601575"/>
    <lineage>
        <taxon>Bacteria</taxon>
        <taxon>Pseudomonadati</taxon>
        <taxon>Pseudomonadota</taxon>
        <taxon>Alphaproteobacteria</taxon>
        <taxon>Holosporales</taxon>
        <taxon>Holosporaceae</taxon>
        <taxon>Candidatus Cytomitobacter</taxon>
    </lineage>
</organism>
<keyword evidence="2" id="KW-1185">Reference proteome</keyword>
<dbReference type="PANTHER" id="PTHR34822:SF1">
    <property type="entry name" value="GRPB FAMILY PROTEIN"/>
    <property type="match status" value="1"/>
</dbReference>
<dbReference type="EMBL" id="CP043315">
    <property type="protein sequence ID" value="QEK38219.1"/>
    <property type="molecule type" value="Genomic_DNA"/>
</dbReference>
<dbReference type="Pfam" id="PF04229">
    <property type="entry name" value="GrpB"/>
    <property type="match status" value="1"/>
</dbReference>
<name>A0A5C0UEM3_9PROT</name>
<evidence type="ECO:0000313" key="1">
    <source>
        <dbReference type="EMBL" id="QEK38219.1"/>
    </source>
</evidence>